<gene>
    <name evidence="3" type="ORF">SEUCBS140593_007280</name>
</gene>
<keyword evidence="2" id="KW-1133">Transmembrane helix</keyword>
<sequence>MPSLSDALLLECTERLIENAVRKHVVSPFMTYATCNWPTHGLLVSICHSRFLYLMLVLLLLRMVFVFLADELISLTIRYHAREREREEDRQEARVQRDHDRQHNILTMQLAVASAQQATATSVRGICVSAAAAAKKDEGYETDPLRRHMAQFEDDELDSE</sequence>
<feature type="region of interest" description="Disordered" evidence="1">
    <location>
        <begin position="134"/>
        <end position="160"/>
    </location>
</feature>
<evidence type="ECO:0000313" key="3">
    <source>
        <dbReference type="EMBL" id="CAK7229540.1"/>
    </source>
</evidence>
<accession>A0ABP0CBW3</accession>
<evidence type="ECO:0000256" key="2">
    <source>
        <dbReference type="SAM" id="Phobius"/>
    </source>
</evidence>
<keyword evidence="2" id="KW-0812">Transmembrane</keyword>
<proteinExistence type="predicted"/>
<evidence type="ECO:0000256" key="1">
    <source>
        <dbReference type="SAM" id="MobiDB-lite"/>
    </source>
</evidence>
<evidence type="ECO:0000313" key="4">
    <source>
        <dbReference type="Proteomes" id="UP001642482"/>
    </source>
</evidence>
<comment type="caution">
    <text evidence="3">The sequence shown here is derived from an EMBL/GenBank/DDBJ whole genome shotgun (WGS) entry which is preliminary data.</text>
</comment>
<reference evidence="3 4" key="1">
    <citation type="submission" date="2024-01" db="EMBL/GenBank/DDBJ databases">
        <authorList>
            <person name="Allen C."/>
            <person name="Tagirdzhanova G."/>
        </authorList>
    </citation>
    <scope>NUCLEOTIDE SEQUENCE [LARGE SCALE GENOMIC DNA]</scope>
</reference>
<keyword evidence="4" id="KW-1185">Reference proteome</keyword>
<dbReference type="EMBL" id="CAWUHD010000086">
    <property type="protein sequence ID" value="CAK7229540.1"/>
    <property type="molecule type" value="Genomic_DNA"/>
</dbReference>
<feature type="compositionally biased region" description="Basic and acidic residues" evidence="1">
    <location>
        <begin position="134"/>
        <end position="146"/>
    </location>
</feature>
<protein>
    <submittedName>
        <fullName evidence="3">Uncharacterized protein</fullName>
    </submittedName>
</protein>
<organism evidence="3 4">
    <name type="scientific">Sporothrix eucalyptigena</name>
    <dbReference type="NCBI Taxonomy" id="1812306"/>
    <lineage>
        <taxon>Eukaryota</taxon>
        <taxon>Fungi</taxon>
        <taxon>Dikarya</taxon>
        <taxon>Ascomycota</taxon>
        <taxon>Pezizomycotina</taxon>
        <taxon>Sordariomycetes</taxon>
        <taxon>Sordariomycetidae</taxon>
        <taxon>Ophiostomatales</taxon>
        <taxon>Ophiostomataceae</taxon>
        <taxon>Sporothrix</taxon>
    </lineage>
</organism>
<feature type="transmembrane region" description="Helical" evidence="2">
    <location>
        <begin position="51"/>
        <end position="69"/>
    </location>
</feature>
<name>A0ABP0CBW3_9PEZI</name>
<dbReference type="Proteomes" id="UP001642482">
    <property type="component" value="Unassembled WGS sequence"/>
</dbReference>
<keyword evidence="2" id="KW-0472">Membrane</keyword>